<evidence type="ECO:0000313" key="2">
    <source>
        <dbReference type="EMBL" id="REB69279.1"/>
    </source>
</evidence>
<reference evidence="2 3" key="1">
    <citation type="submission" date="2017-09" db="EMBL/GenBank/DDBJ databases">
        <authorList>
            <person name="Bumgarner R.E."/>
        </authorList>
    </citation>
    <scope>NUCLEOTIDE SEQUENCE [LARGE SCALE GENOMIC DNA]</scope>
    <source>
        <strain evidence="2 3">T34998</strain>
    </source>
</reference>
<feature type="region of interest" description="Disordered" evidence="1">
    <location>
        <begin position="1"/>
        <end position="71"/>
    </location>
</feature>
<comment type="caution">
    <text evidence="2">The sequence shown here is derived from an EMBL/GenBank/DDBJ whole genome shotgun (WGS) entry which is preliminary data.</text>
</comment>
<keyword evidence="3" id="KW-1185">Reference proteome</keyword>
<proteinExistence type="predicted"/>
<name>A0ABX9I919_9ACTN</name>
<gene>
    <name evidence="2" type="ORF">CP880_07490</name>
</gene>
<evidence type="ECO:0000256" key="1">
    <source>
        <dbReference type="SAM" id="MobiDB-lite"/>
    </source>
</evidence>
<organism evidence="2 3">
    <name type="scientific">Cutibacterium namnetense</name>
    <dbReference type="NCBI Taxonomy" id="1574624"/>
    <lineage>
        <taxon>Bacteria</taxon>
        <taxon>Bacillati</taxon>
        <taxon>Actinomycetota</taxon>
        <taxon>Actinomycetes</taxon>
        <taxon>Propionibacteriales</taxon>
        <taxon>Propionibacteriaceae</taxon>
        <taxon>Cutibacterium</taxon>
    </lineage>
</organism>
<dbReference type="EMBL" id="PCZS01000002">
    <property type="protein sequence ID" value="REB69279.1"/>
    <property type="molecule type" value="Genomic_DNA"/>
</dbReference>
<accession>A0ABX9I919</accession>
<evidence type="ECO:0000313" key="3">
    <source>
        <dbReference type="Proteomes" id="UP000256324"/>
    </source>
</evidence>
<protein>
    <submittedName>
        <fullName evidence="2">Uncharacterized protein</fullName>
    </submittedName>
</protein>
<sequence length="71" mass="7783">MENGQLADKTPVDNPGSSESLYNRGHGSLLHTASSQRHIRMADCRTCGPKQSSHRAVPDRRPLPSRCLSRG</sequence>
<dbReference type="Proteomes" id="UP000256324">
    <property type="component" value="Unassembled WGS sequence"/>
</dbReference>